<evidence type="ECO:0000256" key="8">
    <source>
        <dbReference type="ARBA" id="ARBA00022692"/>
    </source>
</evidence>
<dbReference type="PANTHER" id="PTHR46059:SF1">
    <property type="entry name" value="BETA-GALACTOSIDE ALPHA-2,6-SIALYLTRANSFERASE"/>
    <property type="match status" value="1"/>
</dbReference>
<evidence type="ECO:0000256" key="9">
    <source>
        <dbReference type="ARBA" id="ARBA00022968"/>
    </source>
</evidence>
<dbReference type="GO" id="GO:0097503">
    <property type="term" value="P:sialylation"/>
    <property type="evidence" value="ECO:0007669"/>
    <property type="project" value="TreeGrafter"/>
</dbReference>
<dbReference type="CDD" id="cd23968">
    <property type="entry name" value="GT29_ST6GAL1_2"/>
    <property type="match status" value="1"/>
</dbReference>
<keyword evidence="11" id="KW-0333">Golgi apparatus</keyword>
<reference evidence="22" key="1">
    <citation type="submission" date="2022-03" db="EMBL/GenBank/DDBJ databases">
        <authorList>
            <person name="Lindestad O."/>
        </authorList>
    </citation>
    <scope>NUCLEOTIDE SEQUENCE</scope>
</reference>
<evidence type="ECO:0000256" key="11">
    <source>
        <dbReference type="ARBA" id="ARBA00023034"/>
    </source>
</evidence>
<evidence type="ECO:0000256" key="21">
    <source>
        <dbReference type="SAM" id="Phobius"/>
    </source>
</evidence>
<gene>
    <name evidence="22" type="primary">jg2910</name>
    <name evidence="22" type="ORF">PAEG_LOCUS25746</name>
</gene>
<sequence>MKAAAMSVWIFINLLCFGMCGYLYLIWSQYWMSIEKQRLFSKTHDPPPKSIAGISFQDGTKNFHSVINISVLKFDNARKSRRSVVAFKTGQLMQWNNKSSGSQARPSNNIVVKSHGIPRFPNIHKPILEFDSEKYLCSDYTTQECKSKSNEFKEMLLKEFHRVLMSESKVFTSGLDSQNSYDVKYERGALKHESREDVLCALGRVFVRTITARDEPFASLGYKIPKRPLQEGRLFNNCAVVTSAGALLGSRLGEFIDSHDMVLRFNNAPTVNFTDDVGSKTTFRVLNSQVATKPEFNFLGDSLYKNISILIWDPANYSSTLEEWYHHPDFPVFSAYKRVLERRGTADVHLLNPHVLWDLWEVLQDSSAYRLRRNPPSSGFIGLWFALHRCTRVRVFEYVPSVRATRRCHYHAKGDDVGCTLGAWHPLAQEKALAHRMSDNSDLDVFQRGFIDIPGQADVRHIPAVSFPPVCAGGDVRLQLLHAPLRGLLLRDNFFAKVNHGLQLMPAPSSCKTKPLNDAPGISSTKEDFLSILIGTLTTGHTLEGFTGHML</sequence>
<dbReference type="OrthoDB" id="10264956at2759"/>
<evidence type="ECO:0000256" key="14">
    <source>
        <dbReference type="ARBA" id="ARBA00023180"/>
    </source>
</evidence>
<comment type="pathway">
    <text evidence="3">Protein modification; protein glycosylation.</text>
</comment>
<evidence type="ECO:0000256" key="3">
    <source>
        <dbReference type="ARBA" id="ARBA00004922"/>
    </source>
</evidence>
<dbReference type="FunFam" id="3.90.1480.20:FF:000012">
    <property type="entry name" value="ST6 beta-galactoside alpha-2,6-sialyltransferase 1"/>
    <property type="match status" value="1"/>
</dbReference>
<keyword evidence="23" id="KW-1185">Reference proteome</keyword>
<dbReference type="GO" id="GO:0032580">
    <property type="term" value="C:Golgi cisterna membrane"/>
    <property type="evidence" value="ECO:0007669"/>
    <property type="project" value="UniProtKB-SubCell"/>
</dbReference>
<evidence type="ECO:0000256" key="10">
    <source>
        <dbReference type="ARBA" id="ARBA00022989"/>
    </source>
</evidence>
<name>A0A8S4SES8_9NEOP</name>
<accession>A0A8S4SES8</accession>
<keyword evidence="9" id="KW-0735">Signal-anchor</keyword>
<evidence type="ECO:0000256" key="20">
    <source>
        <dbReference type="ARBA" id="ARBA00080062"/>
    </source>
</evidence>
<comment type="catalytic activity">
    <reaction evidence="15">
        <text>a beta-D-galactoside + CMP-N-acetyl-beta-neuraminate = an N-acetyl-alpha-neuraminyl-(2-&gt;6)-beta-D-galactosyl derivative + CMP + H(+)</text>
        <dbReference type="Rhea" id="RHEA:52104"/>
        <dbReference type="ChEBI" id="CHEBI:15378"/>
        <dbReference type="ChEBI" id="CHEBI:28034"/>
        <dbReference type="ChEBI" id="CHEBI:57812"/>
        <dbReference type="ChEBI" id="CHEBI:60377"/>
        <dbReference type="ChEBI" id="CHEBI:136398"/>
        <dbReference type="EC" id="2.4.3.1"/>
    </reaction>
</comment>
<dbReference type="GO" id="GO:0003835">
    <property type="term" value="F:beta-galactoside alpha-2,6-sialyltransferase activity"/>
    <property type="evidence" value="ECO:0007669"/>
    <property type="project" value="UniProtKB-EC"/>
</dbReference>
<comment type="similarity">
    <text evidence="4">Belongs to the glycosyltransferase 29 family.</text>
</comment>
<evidence type="ECO:0000256" key="6">
    <source>
        <dbReference type="ARBA" id="ARBA00022676"/>
    </source>
</evidence>
<dbReference type="Proteomes" id="UP000838756">
    <property type="component" value="Unassembled WGS sequence"/>
</dbReference>
<keyword evidence="5" id="KW-0964">Secreted</keyword>
<evidence type="ECO:0000256" key="2">
    <source>
        <dbReference type="ARBA" id="ARBA00004613"/>
    </source>
</evidence>
<comment type="caution">
    <text evidence="22">The sequence shown here is derived from an EMBL/GenBank/DDBJ whole genome shotgun (WGS) entry which is preliminary data.</text>
</comment>
<keyword evidence="7" id="KW-0808">Transferase</keyword>
<keyword evidence="8 21" id="KW-0812">Transmembrane</keyword>
<evidence type="ECO:0000313" key="22">
    <source>
        <dbReference type="EMBL" id="CAH2267177.1"/>
    </source>
</evidence>
<keyword evidence="14" id="KW-0325">Glycoprotein</keyword>
<dbReference type="AlphaFoldDB" id="A0A8S4SES8"/>
<evidence type="ECO:0000256" key="12">
    <source>
        <dbReference type="ARBA" id="ARBA00023136"/>
    </source>
</evidence>
<dbReference type="EC" id="2.4.3.1" evidence="16"/>
<evidence type="ECO:0000256" key="18">
    <source>
        <dbReference type="ARBA" id="ARBA00076526"/>
    </source>
</evidence>
<evidence type="ECO:0000256" key="5">
    <source>
        <dbReference type="ARBA" id="ARBA00022525"/>
    </source>
</evidence>
<protein>
    <recommendedName>
        <fullName evidence="17">Beta-galactoside alpha-2,6-sialyltransferase 1</fullName>
        <ecNumber evidence="16">2.4.3.1</ecNumber>
    </recommendedName>
    <alternativeName>
        <fullName evidence="20">CMP-N-acetylneuraminate-beta-galactosamide-alpha-2,6-sialyltransferase 1</fullName>
    </alternativeName>
    <alternativeName>
        <fullName evidence="19">ST6Gal I</fullName>
    </alternativeName>
    <alternativeName>
        <fullName evidence="18">Sialyltransferase 1</fullName>
    </alternativeName>
</protein>
<dbReference type="Gene3D" id="3.90.1480.20">
    <property type="entry name" value="Glycosyl transferase family 29"/>
    <property type="match status" value="1"/>
</dbReference>
<organism evidence="22 23">
    <name type="scientific">Pararge aegeria aegeria</name>
    <dbReference type="NCBI Taxonomy" id="348720"/>
    <lineage>
        <taxon>Eukaryota</taxon>
        <taxon>Metazoa</taxon>
        <taxon>Ecdysozoa</taxon>
        <taxon>Arthropoda</taxon>
        <taxon>Hexapoda</taxon>
        <taxon>Insecta</taxon>
        <taxon>Pterygota</taxon>
        <taxon>Neoptera</taxon>
        <taxon>Endopterygota</taxon>
        <taxon>Lepidoptera</taxon>
        <taxon>Glossata</taxon>
        <taxon>Ditrysia</taxon>
        <taxon>Papilionoidea</taxon>
        <taxon>Nymphalidae</taxon>
        <taxon>Satyrinae</taxon>
        <taxon>Satyrini</taxon>
        <taxon>Parargina</taxon>
        <taxon>Pararge</taxon>
    </lineage>
</organism>
<keyword evidence="10 21" id="KW-1133">Transmembrane helix</keyword>
<evidence type="ECO:0000256" key="13">
    <source>
        <dbReference type="ARBA" id="ARBA00023157"/>
    </source>
</evidence>
<dbReference type="InterPro" id="IPR001675">
    <property type="entry name" value="Glyco_trans_29"/>
</dbReference>
<dbReference type="Pfam" id="PF00777">
    <property type="entry name" value="Glyco_transf_29"/>
    <property type="match status" value="1"/>
</dbReference>
<keyword evidence="13" id="KW-1015">Disulfide bond</keyword>
<evidence type="ECO:0000256" key="1">
    <source>
        <dbReference type="ARBA" id="ARBA00004447"/>
    </source>
</evidence>
<evidence type="ECO:0000256" key="4">
    <source>
        <dbReference type="ARBA" id="ARBA00006003"/>
    </source>
</evidence>
<evidence type="ECO:0000256" key="16">
    <source>
        <dbReference type="ARBA" id="ARBA00034329"/>
    </source>
</evidence>
<evidence type="ECO:0000256" key="15">
    <source>
        <dbReference type="ARBA" id="ARBA00034249"/>
    </source>
</evidence>
<evidence type="ECO:0000313" key="23">
    <source>
        <dbReference type="Proteomes" id="UP000838756"/>
    </source>
</evidence>
<evidence type="ECO:0000256" key="19">
    <source>
        <dbReference type="ARBA" id="ARBA00076676"/>
    </source>
</evidence>
<evidence type="ECO:0000256" key="17">
    <source>
        <dbReference type="ARBA" id="ARBA00069321"/>
    </source>
</evidence>
<feature type="transmembrane region" description="Helical" evidence="21">
    <location>
        <begin position="6"/>
        <end position="27"/>
    </location>
</feature>
<dbReference type="InterPro" id="IPR038578">
    <property type="entry name" value="GT29-like_sf"/>
</dbReference>
<evidence type="ECO:0000256" key="7">
    <source>
        <dbReference type="ARBA" id="ARBA00022679"/>
    </source>
</evidence>
<dbReference type="EMBL" id="CAKXAJ010026348">
    <property type="protein sequence ID" value="CAH2267177.1"/>
    <property type="molecule type" value="Genomic_DNA"/>
</dbReference>
<keyword evidence="12 21" id="KW-0472">Membrane</keyword>
<comment type="subcellular location">
    <subcellularLocation>
        <location evidence="1">Golgi apparatus</location>
        <location evidence="1">Golgi stack membrane</location>
        <topology evidence="1">Single-pass type II membrane protein</topology>
    </subcellularLocation>
    <subcellularLocation>
        <location evidence="2">Secreted</location>
    </subcellularLocation>
</comment>
<dbReference type="PANTHER" id="PTHR46059">
    <property type="entry name" value="BETA-GALACTOSIDE ALPHA-2,6-SIALYLTRANSFERASE"/>
    <property type="match status" value="1"/>
</dbReference>
<proteinExistence type="inferred from homology"/>
<dbReference type="GO" id="GO:0005576">
    <property type="term" value="C:extracellular region"/>
    <property type="evidence" value="ECO:0007669"/>
    <property type="project" value="UniProtKB-SubCell"/>
</dbReference>
<keyword evidence="6" id="KW-0328">Glycosyltransferase</keyword>